<feature type="chain" id="PRO_5035749612" evidence="1">
    <location>
        <begin position="22"/>
        <end position="128"/>
    </location>
</feature>
<accession>A0A8S4PH83</accession>
<reference evidence="2" key="1">
    <citation type="submission" date="2022-03" db="EMBL/GenBank/DDBJ databases">
        <authorList>
            <person name="Martin C."/>
        </authorList>
    </citation>
    <scope>NUCLEOTIDE SEQUENCE</scope>
</reference>
<keyword evidence="3" id="KW-1185">Reference proteome</keyword>
<name>A0A8S4PH83_OWEFU</name>
<evidence type="ECO:0000313" key="2">
    <source>
        <dbReference type="EMBL" id="CAH1792528.1"/>
    </source>
</evidence>
<evidence type="ECO:0000256" key="1">
    <source>
        <dbReference type="SAM" id="SignalP"/>
    </source>
</evidence>
<proteinExistence type="predicted"/>
<protein>
    <submittedName>
        <fullName evidence="2">Uncharacterized protein</fullName>
    </submittedName>
</protein>
<dbReference type="Proteomes" id="UP000749559">
    <property type="component" value="Unassembled WGS sequence"/>
</dbReference>
<dbReference type="EMBL" id="CAIIXF020000008">
    <property type="protein sequence ID" value="CAH1792528.1"/>
    <property type="molecule type" value="Genomic_DNA"/>
</dbReference>
<feature type="signal peptide" evidence="1">
    <location>
        <begin position="1"/>
        <end position="21"/>
    </location>
</feature>
<organism evidence="2 3">
    <name type="scientific">Owenia fusiformis</name>
    <name type="common">Polychaete worm</name>
    <dbReference type="NCBI Taxonomy" id="6347"/>
    <lineage>
        <taxon>Eukaryota</taxon>
        <taxon>Metazoa</taxon>
        <taxon>Spiralia</taxon>
        <taxon>Lophotrochozoa</taxon>
        <taxon>Annelida</taxon>
        <taxon>Polychaeta</taxon>
        <taxon>Sedentaria</taxon>
        <taxon>Canalipalpata</taxon>
        <taxon>Sabellida</taxon>
        <taxon>Oweniida</taxon>
        <taxon>Oweniidae</taxon>
        <taxon>Owenia</taxon>
    </lineage>
</organism>
<sequence length="128" mass="14500">MAHLTGTGLMFLIVFVFEGYANFMQNSGLSDDCDFYDTVEAHRNMRCGMHGYPIDFGKRLCRELTLKKQGVALTSRGEEWAESVVQCMRQNLNSILDNSNWEILPQKNLTTHRVITLAAIYVVLGNAH</sequence>
<evidence type="ECO:0000313" key="3">
    <source>
        <dbReference type="Proteomes" id="UP000749559"/>
    </source>
</evidence>
<comment type="caution">
    <text evidence="2">The sequence shown here is derived from an EMBL/GenBank/DDBJ whole genome shotgun (WGS) entry which is preliminary data.</text>
</comment>
<dbReference type="AlphaFoldDB" id="A0A8S4PH83"/>
<gene>
    <name evidence="2" type="ORF">OFUS_LOCUS17486</name>
</gene>
<keyword evidence="1" id="KW-0732">Signal</keyword>